<name>A0A7R9H9N8_TIMCR</name>
<organism evidence="1">
    <name type="scientific">Timema cristinae</name>
    <name type="common">Walking stick</name>
    <dbReference type="NCBI Taxonomy" id="61476"/>
    <lineage>
        <taxon>Eukaryota</taxon>
        <taxon>Metazoa</taxon>
        <taxon>Ecdysozoa</taxon>
        <taxon>Arthropoda</taxon>
        <taxon>Hexapoda</taxon>
        <taxon>Insecta</taxon>
        <taxon>Pterygota</taxon>
        <taxon>Neoptera</taxon>
        <taxon>Polyneoptera</taxon>
        <taxon>Phasmatodea</taxon>
        <taxon>Timematodea</taxon>
        <taxon>Timematoidea</taxon>
        <taxon>Timematidae</taxon>
        <taxon>Timema</taxon>
    </lineage>
</organism>
<dbReference type="AlphaFoldDB" id="A0A7R9H9N8"/>
<sequence length="132" mass="15171">MLIDAQGYSSDEIVFIFKEVSVLHFEPFEEANYKFLPPFMIDNLSASSRRNVDWARSEKITWLQSVPATDSDKYNFCELGNLGCPTLSKLKNLYNVNKCSTHSGSVYSCATENVRLLNEWFRSDQARLLRSD</sequence>
<gene>
    <name evidence="1" type="ORF">TCEB3V08_LOCUS10902</name>
</gene>
<proteinExistence type="predicted"/>
<dbReference type="EMBL" id="OC322177">
    <property type="protein sequence ID" value="CAD7411346.1"/>
    <property type="molecule type" value="Genomic_DNA"/>
</dbReference>
<protein>
    <submittedName>
        <fullName evidence="1">Uncharacterized protein</fullName>
    </submittedName>
</protein>
<reference evidence="1" key="1">
    <citation type="submission" date="2020-11" db="EMBL/GenBank/DDBJ databases">
        <authorList>
            <person name="Tran Van P."/>
        </authorList>
    </citation>
    <scope>NUCLEOTIDE SEQUENCE</scope>
</reference>
<evidence type="ECO:0000313" key="1">
    <source>
        <dbReference type="EMBL" id="CAD7411346.1"/>
    </source>
</evidence>
<accession>A0A7R9H9N8</accession>